<keyword evidence="2" id="KW-1185">Reference proteome</keyword>
<sequence>MRHRRFFPFDDPGYRRPLREVVYRGVRIRARPYYIVLRWCVRRPFHRLRTWADARRGLDGGR</sequence>
<accession>A0A4R6V4L5</accession>
<dbReference type="AlphaFoldDB" id="A0A4R6V4L5"/>
<dbReference type="Proteomes" id="UP000295281">
    <property type="component" value="Unassembled WGS sequence"/>
</dbReference>
<gene>
    <name evidence="1" type="ORF">EV190_101681</name>
</gene>
<reference evidence="1 2" key="1">
    <citation type="submission" date="2019-03" db="EMBL/GenBank/DDBJ databases">
        <title>Genomic Encyclopedia of Type Strains, Phase IV (KMG-IV): sequencing the most valuable type-strain genomes for metagenomic binning, comparative biology and taxonomic classification.</title>
        <authorList>
            <person name="Goeker M."/>
        </authorList>
    </citation>
    <scope>NUCLEOTIDE SEQUENCE [LARGE SCALE GENOMIC DNA]</scope>
    <source>
        <strain evidence="1 2">DSM 46770</strain>
    </source>
</reference>
<evidence type="ECO:0000313" key="2">
    <source>
        <dbReference type="Proteomes" id="UP000295281"/>
    </source>
</evidence>
<dbReference type="RefSeq" id="WP_133739889.1">
    <property type="nucleotide sequence ID" value="NZ_SNYN01000001.1"/>
</dbReference>
<proteinExistence type="predicted"/>
<organism evidence="1 2">
    <name type="scientific">Actinorugispora endophytica</name>
    <dbReference type="NCBI Taxonomy" id="1605990"/>
    <lineage>
        <taxon>Bacteria</taxon>
        <taxon>Bacillati</taxon>
        <taxon>Actinomycetota</taxon>
        <taxon>Actinomycetes</taxon>
        <taxon>Streptosporangiales</taxon>
        <taxon>Nocardiopsidaceae</taxon>
        <taxon>Actinorugispora</taxon>
    </lineage>
</organism>
<comment type="caution">
    <text evidence="1">The sequence shown here is derived from an EMBL/GenBank/DDBJ whole genome shotgun (WGS) entry which is preliminary data.</text>
</comment>
<name>A0A4R6V4L5_9ACTN</name>
<evidence type="ECO:0000313" key="1">
    <source>
        <dbReference type="EMBL" id="TDQ55355.1"/>
    </source>
</evidence>
<dbReference type="EMBL" id="SNYN01000001">
    <property type="protein sequence ID" value="TDQ55355.1"/>
    <property type="molecule type" value="Genomic_DNA"/>
</dbReference>
<protein>
    <submittedName>
        <fullName evidence="1">Uncharacterized protein</fullName>
    </submittedName>
</protein>